<dbReference type="AlphaFoldDB" id="A0AAV7LM72"/>
<dbReference type="EMBL" id="JANPWB010000015">
    <property type="protein sequence ID" value="KAJ1090028.1"/>
    <property type="molecule type" value="Genomic_DNA"/>
</dbReference>
<comment type="caution">
    <text evidence="2">The sequence shown here is derived from an EMBL/GenBank/DDBJ whole genome shotgun (WGS) entry which is preliminary data.</text>
</comment>
<feature type="compositionally biased region" description="Basic residues" evidence="1">
    <location>
        <begin position="207"/>
        <end position="218"/>
    </location>
</feature>
<proteinExistence type="predicted"/>
<accession>A0AAV7LM72</accession>
<name>A0AAV7LM72_PLEWA</name>
<evidence type="ECO:0000256" key="1">
    <source>
        <dbReference type="SAM" id="MobiDB-lite"/>
    </source>
</evidence>
<reference evidence="2" key="1">
    <citation type="journal article" date="2022" name="bioRxiv">
        <title>Sequencing and chromosome-scale assembly of the giantPleurodeles waltlgenome.</title>
        <authorList>
            <person name="Brown T."/>
            <person name="Elewa A."/>
            <person name="Iarovenko S."/>
            <person name="Subramanian E."/>
            <person name="Araus A.J."/>
            <person name="Petzold A."/>
            <person name="Susuki M."/>
            <person name="Suzuki K.-i.T."/>
            <person name="Hayashi T."/>
            <person name="Toyoda A."/>
            <person name="Oliveira C."/>
            <person name="Osipova E."/>
            <person name="Leigh N.D."/>
            <person name="Simon A."/>
            <person name="Yun M.H."/>
        </authorList>
    </citation>
    <scope>NUCLEOTIDE SEQUENCE</scope>
    <source>
        <strain evidence="2">20211129_DDA</strain>
        <tissue evidence="2">Liver</tissue>
    </source>
</reference>
<sequence length="225" mass="24786">MFRSLSSGPRVTPGYSGHHKRPARNRGPPPHYVARELRASSPAVRHVDAASTSRCVSSSRQVGGNIWLFYLATGGSGVFGVTSKAVMGSDEPSKAQHGGSLYVSLGLLQECPGVIQERRSFPGSSPQLLTTRETEESAGKLTDTSKEQEKDRYKKGIARQVEMEEKDVDREQENVERERKETLLRGEQKVEKEETSDAWNNGDSPRKGPRAPNHRKFSSHISGGI</sequence>
<keyword evidence="3" id="KW-1185">Reference proteome</keyword>
<dbReference type="Proteomes" id="UP001066276">
    <property type="component" value="Chromosome 11"/>
</dbReference>
<feature type="compositionally biased region" description="Basic and acidic residues" evidence="1">
    <location>
        <begin position="161"/>
        <end position="195"/>
    </location>
</feature>
<feature type="region of interest" description="Disordered" evidence="1">
    <location>
        <begin position="118"/>
        <end position="225"/>
    </location>
</feature>
<gene>
    <name evidence="2" type="ORF">NDU88_003168</name>
</gene>
<feature type="compositionally biased region" description="Polar residues" evidence="1">
    <location>
        <begin position="122"/>
        <end position="131"/>
    </location>
</feature>
<evidence type="ECO:0000313" key="3">
    <source>
        <dbReference type="Proteomes" id="UP001066276"/>
    </source>
</evidence>
<organism evidence="2 3">
    <name type="scientific">Pleurodeles waltl</name>
    <name type="common">Iberian ribbed newt</name>
    <dbReference type="NCBI Taxonomy" id="8319"/>
    <lineage>
        <taxon>Eukaryota</taxon>
        <taxon>Metazoa</taxon>
        <taxon>Chordata</taxon>
        <taxon>Craniata</taxon>
        <taxon>Vertebrata</taxon>
        <taxon>Euteleostomi</taxon>
        <taxon>Amphibia</taxon>
        <taxon>Batrachia</taxon>
        <taxon>Caudata</taxon>
        <taxon>Salamandroidea</taxon>
        <taxon>Salamandridae</taxon>
        <taxon>Pleurodelinae</taxon>
        <taxon>Pleurodeles</taxon>
    </lineage>
</organism>
<feature type="compositionally biased region" description="Basic and acidic residues" evidence="1">
    <location>
        <begin position="132"/>
        <end position="154"/>
    </location>
</feature>
<protein>
    <submittedName>
        <fullName evidence="2">Uncharacterized protein</fullName>
    </submittedName>
</protein>
<evidence type="ECO:0000313" key="2">
    <source>
        <dbReference type="EMBL" id="KAJ1090028.1"/>
    </source>
</evidence>
<feature type="region of interest" description="Disordered" evidence="1">
    <location>
        <begin position="1"/>
        <end position="31"/>
    </location>
</feature>